<sequence>MIDQVFKYGNIENPLVMVFDEKGEQIPKYQGRYEEVKDKILANAPKGAKFFYGFL</sequence>
<gene>
    <name evidence="1" type="ORF">S12H4_51088</name>
</gene>
<evidence type="ECO:0000313" key="1">
    <source>
        <dbReference type="EMBL" id="GAJ11196.1"/>
    </source>
</evidence>
<proteinExistence type="predicted"/>
<name>X1VC45_9ZZZZ</name>
<accession>X1VC45</accession>
<dbReference type="AlphaFoldDB" id="X1VC45"/>
<comment type="caution">
    <text evidence="1">The sequence shown here is derived from an EMBL/GenBank/DDBJ whole genome shotgun (WGS) entry which is preliminary data.</text>
</comment>
<organism evidence="1">
    <name type="scientific">marine sediment metagenome</name>
    <dbReference type="NCBI Taxonomy" id="412755"/>
    <lineage>
        <taxon>unclassified sequences</taxon>
        <taxon>metagenomes</taxon>
        <taxon>ecological metagenomes</taxon>
    </lineage>
</organism>
<dbReference type="EMBL" id="BARW01032248">
    <property type="protein sequence ID" value="GAJ11196.1"/>
    <property type="molecule type" value="Genomic_DNA"/>
</dbReference>
<reference evidence="1" key="1">
    <citation type="journal article" date="2014" name="Front. Microbiol.">
        <title>High frequency of phylogenetically diverse reductive dehalogenase-homologous genes in deep subseafloor sedimentary metagenomes.</title>
        <authorList>
            <person name="Kawai M."/>
            <person name="Futagami T."/>
            <person name="Toyoda A."/>
            <person name="Takaki Y."/>
            <person name="Nishi S."/>
            <person name="Hori S."/>
            <person name="Arai W."/>
            <person name="Tsubouchi T."/>
            <person name="Morono Y."/>
            <person name="Uchiyama I."/>
            <person name="Ito T."/>
            <person name="Fujiyama A."/>
            <person name="Inagaki F."/>
            <person name="Takami H."/>
        </authorList>
    </citation>
    <scope>NUCLEOTIDE SEQUENCE</scope>
    <source>
        <strain evidence="1">Expedition CK06-06</strain>
    </source>
</reference>
<protein>
    <submittedName>
        <fullName evidence="1">Uncharacterized protein</fullName>
    </submittedName>
</protein>
<feature type="non-terminal residue" evidence="1">
    <location>
        <position position="55"/>
    </location>
</feature>